<dbReference type="OrthoDB" id="627944at2"/>
<accession>A0A1I3DE44</accession>
<evidence type="ECO:0000313" key="2">
    <source>
        <dbReference type="EMBL" id="SFH84828.1"/>
    </source>
</evidence>
<keyword evidence="3" id="KW-1185">Reference proteome</keyword>
<name>A0A1I3DE44_9PLAN</name>
<dbReference type="RefSeq" id="WP_092048215.1">
    <property type="nucleotide sequence ID" value="NZ_FOQD01000003.1"/>
</dbReference>
<dbReference type="STRING" id="1576369.SAMN05421753_103194"/>
<organism evidence="2 3">
    <name type="scientific">Planctomicrobium piriforme</name>
    <dbReference type="NCBI Taxonomy" id="1576369"/>
    <lineage>
        <taxon>Bacteria</taxon>
        <taxon>Pseudomonadati</taxon>
        <taxon>Planctomycetota</taxon>
        <taxon>Planctomycetia</taxon>
        <taxon>Planctomycetales</taxon>
        <taxon>Planctomycetaceae</taxon>
        <taxon>Planctomicrobium</taxon>
    </lineage>
</organism>
<gene>
    <name evidence="2" type="ORF">SAMN05421753_103194</name>
</gene>
<feature type="domain" description="Polysaccharide pyruvyl transferase" evidence="1">
    <location>
        <begin position="13"/>
        <end position="289"/>
    </location>
</feature>
<dbReference type="Pfam" id="PF04230">
    <property type="entry name" value="PS_pyruv_trans"/>
    <property type="match status" value="1"/>
</dbReference>
<dbReference type="Proteomes" id="UP000199518">
    <property type="component" value="Unassembled WGS sequence"/>
</dbReference>
<reference evidence="3" key="1">
    <citation type="submission" date="2016-10" db="EMBL/GenBank/DDBJ databases">
        <authorList>
            <person name="Varghese N."/>
            <person name="Submissions S."/>
        </authorList>
    </citation>
    <scope>NUCLEOTIDE SEQUENCE [LARGE SCALE GENOMIC DNA]</scope>
    <source>
        <strain evidence="3">DSM 26348</strain>
    </source>
</reference>
<dbReference type="EMBL" id="FOQD01000003">
    <property type="protein sequence ID" value="SFH84828.1"/>
    <property type="molecule type" value="Genomic_DNA"/>
</dbReference>
<proteinExistence type="predicted"/>
<sequence length="350" mass="39289">MKFLLIDSNTTSNIGNAFFYEGVRYALKHTVAGAQVLDGAFPPYNAYRLSPKQESLYFNYADYVGDVDALVIAGPVLDSRFEDFFGPALRRARKDGKKIFLLSAGARKYDQEEFEHCSKLLKEVQPDVFISRDHDTFQQYGQFAKHAYDGMCFAFFVAEYYQGYETPALQPYMASTFDFGAEPDLTKLQVSDIEAMTAIVGEKKGGKTRSLKGNLSFLFDRKGPDSVNGIRIVRPAHKPLRSKYMIFFKKNTFVAFNHEPYLNLYKNAKLTLTDRLHAAVVTLAFGNPARLYLSSNRTRLLEAAGCEAATKGIWKADLAALAAQRQLQKNWLRQTLSAIGMPVTSEAHGV</sequence>
<dbReference type="InterPro" id="IPR007345">
    <property type="entry name" value="Polysacch_pyruvyl_Trfase"/>
</dbReference>
<protein>
    <recommendedName>
        <fullName evidence="1">Polysaccharide pyruvyl transferase domain-containing protein</fullName>
    </recommendedName>
</protein>
<evidence type="ECO:0000313" key="3">
    <source>
        <dbReference type="Proteomes" id="UP000199518"/>
    </source>
</evidence>
<dbReference type="AlphaFoldDB" id="A0A1I3DE44"/>
<evidence type="ECO:0000259" key="1">
    <source>
        <dbReference type="Pfam" id="PF04230"/>
    </source>
</evidence>